<keyword evidence="1" id="KW-1133">Transmembrane helix</keyword>
<evidence type="ECO:0000313" key="4">
    <source>
        <dbReference type="Proteomes" id="UP000790347"/>
    </source>
</evidence>
<evidence type="ECO:0000313" key="3">
    <source>
        <dbReference type="EMBL" id="KAH9506546.1"/>
    </source>
</evidence>
<feature type="signal peptide" evidence="2">
    <location>
        <begin position="1"/>
        <end position="22"/>
    </location>
</feature>
<keyword evidence="1" id="KW-0812">Transmembrane</keyword>
<accession>A0A922L2X5</accession>
<keyword evidence="2" id="KW-0732">Signal</keyword>
<evidence type="ECO:0000256" key="1">
    <source>
        <dbReference type="SAM" id="Phobius"/>
    </source>
</evidence>
<dbReference type="Proteomes" id="UP000790347">
    <property type="component" value="Unassembled WGS sequence"/>
</dbReference>
<feature type="transmembrane region" description="Helical" evidence="1">
    <location>
        <begin position="70"/>
        <end position="94"/>
    </location>
</feature>
<gene>
    <name evidence="3" type="ORF">DERF_011271</name>
</gene>
<keyword evidence="1" id="KW-0472">Membrane</keyword>
<comment type="caution">
    <text evidence="3">The sequence shown here is derived from an EMBL/GenBank/DDBJ whole genome shotgun (WGS) entry which is preliminary data.</text>
</comment>
<proteinExistence type="predicted"/>
<dbReference type="AlphaFoldDB" id="A0A922L2X5"/>
<dbReference type="EMBL" id="ASGP02000005">
    <property type="protein sequence ID" value="KAH9506546.1"/>
    <property type="molecule type" value="Genomic_DNA"/>
</dbReference>
<reference evidence="3" key="1">
    <citation type="submission" date="2013-05" db="EMBL/GenBank/DDBJ databases">
        <authorList>
            <person name="Yim A.K.Y."/>
            <person name="Chan T.F."/>
            <person name="Ji K.M."/>
            <person name="Liu X.Y."/>
            <person name="Zhou J.W."/>
            <person name="Li R.Q."/>
            <person name="Yang K.Y."/>
            <person name="Li J."/>
            <person name="Li M."/>
            <person name="Law P.T.W."/>
            <person name="Wu Y.L."/>
            <person name="Cai Z.L."/>
            <person name="Qin H."/>
            <person name="Bao Y."/>
            <person name="Leung R.K.K."/>
            <person name="Ng P.K.S."/>
            <person name="Zou J."/>
            <person name="Zhong X.J."/>
            <person name="Ran P.X."/>
            <person name="Zhong N.S."/>
            <person name="Liu Z.G."/>
            <person name="Tsui S.K.W."/>
        </authorList>
    </citation>
    <scope>NUCLEOTIDE SEQUENCE</scope>
    <source>
        <strain evidence="3">Derf</strain>
        <tissue evidence="3">Whole organism</tissue>
    </source>
</reference>
<sequence>MKVKLISISLTCLVNFIHLVASNPPIQARENFCHDDSKCPGFQICENYICQDVSFNHTSKHDGLVLEGTLFLLVVILGSILNCVIYCFACIGCYHCCCETRAPKYPVQIIQPHGEMI</sequence>
<evidence type="ECO:0000256" key="2">
    <source>
        <dbReference type="SAM" id="SignalP"/>
    </source>
</evidence>
<feature type="chain" id="PRO_5037643791" evidence="2">
    <location>
        <begin position="23"/>
        <end position="117"/>
    </location>
</feature>
<keyword evidence="4" id="KW-1185">Reference proteome</keyword>
<organism evidence="3 4">
    <name type="scientific">Dermatophagoides farinae</name>
    <name type="common">American house dust mite</name>
    <dbReference type="NCBI Taxonomy" id="6954"/>
    <lineage>
        <taxon>Eukaryota</taxon>
        <taxon>Metazoa</taxon>
        <taxon>Ecdysozoa</taxon>
        <taxon>Arthropoda</taxon>
        <taxon>Chelicerata</taxon>
        <taxon>Arachnida</taxon>
        <taxon>Acari</taxon>
        <taxon>Acariformes</taxon>
        <taxon>Sarcoptiformes</taxon>
        <taxon>Astigmata</taxon>
        <taxon>Psoroptidia</taxon>
        <taxon>Analgoidea</taxon>
        <taxon>Pyroglyphidae</taxon>
        <taxon>Dermatophagoidinae</taxon>
        <taxon>Dermatophagoides</taxon>
    </lineage>
</organism>
<protein>
    <submittedName>
        <fullName evidence="3">Uncharacterized protein</fullName>
    </submittedName>
</protein>
<reference evidence="3" key="2">
    <citation type="journal article" date="2022" name="Res Sq">
        <title>Comparative Genomics Reveals Insights into the Divergent Evolution of Astigmatic Mites and Household Pest Adaptations.</title>
        <authorList>
            <person name="Xiong Q."/>
            <person name="Wan A.T.-Y."/>
            <person name="Liu X.-Y."/>
            <person name="Fung C.S.-H."/>
            <person name="Xiao X."/>
            <person name="Malainual N."/>
            <person name="Hou J."/>
            <person name="Wang L."/>
            <person name="Wang M."/>
            <person name="Yang K."/>
            <person name="Cui Y."/>
            <person name="Leung E."/>
            <person name="Nong W."/>
            <person name="Shin S.-K."/>
            <person name="Au S."/>
            <person name="Jeong K.Y."/>
            <person name="Chew F.T."/>
            <person name="Hui J."/>
            <person name="Leung T.F."/>
            <person name="Tungtrongchitr A."/>
            <person name="Zhong N."/>
            <person name="Liu Z."/>
            <person name="Tsui S."/>
        </authorList>
    </citation>
    <scope>NUCLEOTIDE SEQUENCE</scope>
    <source>
        <strain evidence="3">Derf</strain>
        <tissue evidence="3">Whole organism</tissue>
    </source>
</reference>
<name>A0A922L2X5_DERFA</name>